<protein>
    <recommendedName>
        <fullName evidence="2">glycerophosphodiester phosphodiesterase</fullName>
        <ecNumber evidence="2">3.1.4.46</ecNumber>
    </recommendedName>
</protein>
<dbReference type="PANTHER" id="PTHR22958:SF34">
    <property type="entry name" value="GLYCEROPHOSPHODIESTER PHOSPHODIESTERASE GDPD3"/>
    <property type="match status" value="1"/>
</dbReference>
<dbReference type="AlphaFoldDB" id="A0A922JIG1"/>
<dbReference type="InterPro" id="IPR030395">
    <property type="entry name" value="GP_PDE_dom"/>
</dbReference>
<evidence type="ECO:0000256" key="4">
    <source>
        <dbReference type="ARBA" id="ARBA00022801"/>
    </source>
</evidence>
<organism evidence="7 8">
    <name type="scientific">Carya illinoinensis</name>
    <name type="common">Pecan</name>
    <dbReference type="NCBI Taxonomy" id="32201"/>
    <lineage>
        <taxon>Eukaryota</taxon>
        <taxon>Viridiplantae</taxon>
        <taxon>Streptophyta</taxon>
        <taxon>Embryophyta</taxon>
        <taxon>Tracheophyta</taxon>
        <taxon>Spermatophyta</taxon>
        <taxon>Magnoliopsida</taxon>
        <taxon>eudicotyledons</taxon>
        <taxon>Gunneridae</taxon>
        <taxon>Pentapetalae</taxon>
        <taxon>rosids</taxon>
        <taxon>fabids</taxon>
        <taxon>Fagales</taxon>
        <taxon>Juglandaceae</taxon>
        <taxon>Carya</taxon>
    </lineage>
</organism>
<comment type="similarity">
    <text evidence="1">Belongs to the glycerophosphoryl diester phosphodiesterase family.</text>
</comment>
<comment type="catalytic activity">
    <reaction evidence="5">
        <text>a sn-glycero-3-phosphodiester + H2O = an alcohol + sn-glycerol 3-phosphate + H(+)</text>
        <dbReference type="Rhea" id="RHEA:12969"/>
        <dbReference type="ChEBI" id="CHEBI:15377"/>
        <dbReference type="ChEBI" id="CHEBI:15378"/>
        <dbReference type="ChEBI" id="CHEBI:30879"/>
        <dbReference type="ChEBI" id="CHEBI:57597"/>
        <dbReference type="ChEBI" id="CHEBI:83408"/>
        <dbReference type="EC" id="3.1.4.46"/>
    </reaction>
</comment>
<evidence type="ECO:0000313" key="7">
    <source>
        <dbReference type="EMBL" id="KAG6708935.1"/>
    </source>
</evidence>
<evidence type="ECO:0000259" key="6">
    <source>
        <dbReference type="PROSITE" id="PS51704"/>
    </source>
</evidence>
<dbReference type="GO" id="GO:0006071">
    <property type="term" value="P:glycerol metabolic process"/>
    <property type="evidence" value="ECO:0007669"/>
    <property type="project" value="UniProtKB-KW"/>
</dbReference>
<dbReference type="EC" id="3.1.4.46" evidence="2"/>
<reference evidence="7" key="1">
    <citation type="submission" date="2021-01" db="EMBL/GenBank/DDBJ databases">
        <authorList>
            <person name="Lovell J.T."/>
            <person name="Bentley N."/>
            <person name="Bhattarai G."/>
            <person name="Jenkins J.W."/>
            <person name="Sreedasyam A."/>
            <person name="Alarcon Y."/>
            <person name="Bock C."/>
            <person name="Boston L."/>
            <person name="Carlson J."/>
            <person name="Cervantes K."/>
            <person name="Clermont K."/>
            <person name="Krom N."/>
            <person name="Kubenka K."/>
            <person name="Mamidi S."/>
            <person name="Mattison C."/>
            <person name="Monteros M."/>
            <person name="Pisani C."/>
            <person name="Plott C."/>
            <person name="Rajasekar S."/>
            <person name="Rhein H.S."/>
            <person name="Rohla C."/>
            <person name="Song M."/>
            <person name="Hilaire R.S."/>
            <person name="Shu S."/>
            <person name="Wells L."/>
            <person name="Wang X."/>
            <person name="Webber J."/>
            <person name="Heerema R.J."/>
            <person name="Klein P."/>
            <person name="Conner P."/>
            <person name="Grauke L."/>
            <person name="Grimwood J."/>
            <person name="Schmutz J."/>
            <person name="Randall J.J."/>
        </authorList>
    </citation>
    <scope>NUCLEOTIDE SEQUENCE</scope>
    <source>
        <tissue evidence="7">Leaf</tissue>
    </source>
</reference>
<dbReference type="GO" id="GO:0008889">
    <property type="term" value="F:glycerophosphodiester phosphodiesterase activity"/>
    <property type="evidence" value="ECO:0007669"/>
    <property type="project" value="UniProtKB-EC"/>
</dbReference>
<evidence type="ECO:0000256" key="3">
    <source>
        <dbReference type="ARBA" id="ARBA00022798"/>
    </source>
</evidence>
<evidence type="ECO:0000256" key="2">
    <source>
        <dbReference type="ARBA" id="ARBA00012247"/>
    </source>
</evidence>
<name>A0A922JIG1_CARIL</name>
<dbReference type="EMBL" id="CM031830">
    <property type="protein sequence ID" value="KAG6708934.1"/>
    <property type="molecule type" value="Genomic_DNA"/>
</dbReference>
<dbReference type="GO" id="GO:0046475">
    <property type="term" value="P:glycerophospholipid catabolic process"/>
    <property type="evidence" value="ECO:0007669"/>
    <property type="project" value="TreeGrafter"/>
</dbReference>
<accession>A0A922JIG1</accession>
<dbReference type="EMBL" id="CM031830">
    <property type="protein sequence ID" value="KAG6708935.1"/>
    <property type="molecule type" value="Genomic_DNA"/>
</dbReference>
<proteinExistence type="inferred from homology"/>
<evidence type="ECO:0000256" key="1">
    <source>
        <dbReference type="ARBA" id="ARBA00007277"/>
    </source>
</evidence>
<comment type="caution">
    <text evidence="7">The sequence shown here is derived from an EMBL/GenBank/DDBJ whole genome shotgun (WGS) entry which is preliminary data.</text>
</comment>
<keyword evidence="3" id="KW-0319">Glycerol metabolism</keyword>
<keyword evidence="4" id="KW-0378">Hydrolase</keyword>
<gene>
    <name evidence="7" type="ORF">I3842_06G106800</name>
</gene>
<dbReference type="PANTHER" id="PTHR22958">
    <property type="entry name" value="GLYCEROPHOSPHORYL DIESTER PHOSPHODIESTERASE"/>
    <property type="match status" value="1"/>
</dbReference>
<dbReference type="InterPro" id="IPR051578">
    <property type="entry name" value="GDPD"/>
</dbReference>
<dbReference type="PROSITE" id="PS51704">
    <property type="entry name" value="GP_PDE"/>
    <property type="match status" value="1"/>
</dbReference>
<evidence type="ECO:0000256" key="5">
    <source>
        <dbReference type="ARBA" id="ARBA00047512"/>
    </source>
</evidence>
<dbReference type="FunFam" id="3.20.20.190:FF:000034">
    <property type="entry name" value="Glycerophosphodiester phosphodiesterase GDPD2"/>
    <property type="match status" value="1"/>
</dbReference>
<sequence>MALKAVHVSDLPNLVQVPDNAALALSDAVRLFKGVNEDDCDKMKCGCKLPNFVVMGHRGSGMNNMLQSSDHVKKSIRENSILSFNAAVKFPIDFIEFDVQVTRDGYPVIFHDVFILAEYKGAIFEKRVTDLTIAEFLSYGPQKEPGNVGKPLFRKTKDGRIFEWKVEKDDPLCTLQEVMEKVEHPVGFNIELKFDDQMVYTENEFTRVLQAILQVVNKYAQDRPIIFSSFHPDAAQLIRKLQTLYPVFFLTNGGSQIYVDIRRNSLEDAIKVCLTGGLQGIVSEVRAIFRNPGAVTRIKESKLSLVTYGQLNNVPKVVYMQHRMAVDGVIVDSVQEITEAISECFKPAKDSEEDGLFGEEKQMPVKTEPGTFLQQEFSLLLKHVPELIHS</sequence>
<dbReference type="Proteomes" id="UP000811246">
    <property type="component" value="Chromosome 6"/>
</dbReference>
<evidence type="ECO:0000313" key="8">
    <source>
        <dbReference type="Proteomes" id="UP000811246"/>
    </source>
</evidence>
<feature type="domain" description="GP-PDE" evidence="6">
    <location>
        <begin position="52"/>
        <end position="341"/>
    </location>
</feature>
<dbReference type="Pfam" id="PF03009">
    <property type="entry name" value="GDPD"/>
    <property type="match status" value="1"/>
</dbReference>